<dbReference type="SUPFAM" id="SSF46785">
    <property type="entry name" value="Winged helix' DNA-binding domain"/>
    <property type="match status" value="1"/>
</dbReference>
<reference evidence="5 6" key="1">
    <citation type="submission" date="2024-04" db="EMBL/GenBank/DDBJ databases">
        <authorList>
            <person name="Wu Y.S."/>
            <person name="Zhang L."/>
        </authorList>
    </citation>
    <scope>NUCLEOTIDE SEQUENCE [LARGE SCALE GENOMIC DNA]</scope>
    <source>
        <strain evidence="5 6">KG-01</strain>
    </source>
</reference>
<keyword evidence="3" id="KW-0804">Transcription</keyword>
<proteinExistence type="predicted"/>
<evidence type="ECO:0000256" key="1">
    <source>
        <dbReference type="ARBA" id="ARBA00023015"/>
    </source>
</evidence>
<gene>
    <name evidence="5" type="ORF">AAF454_11215</name>
</gene>
<comment type="caution">
    <text evidence="5">The sequence shown here is derived from an EMBL/GenBank/DDBJ whole genome shotgun (WGS) entry which is preliminary data.</text>
</comment>
<dbReference type="PRINTS" id="PR00598">
    <property type="entry name" value="HTHMARR"/>
</dbReference>
<dbReference type="RefSeq" id="WP_240626025.1">
    <property type="nucleotide sequence ID" value="NZ_CP147847.1"/>
</dbReference>
<dbReference type="InterPro" id="IPR036390">
    <property type="entry name" value="WH_DNA-bd_sf"/>
</dbReference>
<feature type="domain" description="HTH marR-type" evidence="4">
    <location>
        <begin position="4"/>
        <end position="135"/>
    </location>
</feature>
<keyword evidence="2" id="KW-0238">DNA-binding</keyword>
<evidence type="ECO:0000313" key="5">
    <source>
        <dbReference type="EMBL" id="MEL5988971.1"/>
    </source>
</evidence>
<dbReference type="InterPro" id="IPR036388">
    <property type="entry name" value="WH-like_DNA-bd_sf"/>
</dbReference>
<dbReference type="PANTHER" id="PTHR42756">
    <property type="entry name" value="TRANSCRIPTIONAL REGULATOR, MARR"/>
    <property type="match status" value="1"/>
</dbReference>
<accession>A0ABU9LQX1</accession>
<dbReference type="Proteomes" id="UP001398420">
    <property type="component" value="Unassembled WGS sequence"/>
</dbReference>
<organism evidence="5 6">
    <name type="scientific">Kurthia gibsonii</name>
    <dbReference type="NCBI Taxonomy" id="33946"/>
    <lineage>
        <taxon>Bacteria</taxon>
        <taxon>Bacillati</taxon>
        <taxon>Bacillota</taxon>
        <taxon>Bacilli</taxon>
        <taxon>Bacillales</taxon>
        <taxon>Caryophanaceae</taxon>
        <taxon>Kurthia</taxon>
    </lineage>
</organism>
<name>A0ABU9LQX1_9BACL</name>
<dbReference type="Pfam" id="PF12802">
    <property type="entry name" value="MarR_2"/>
    <property type="match status" value="1"/>
</dbReference>
<keyword evidence="6" id="KW-1185">Reference proteome</keyword>
<sequence length="137" mass="16033">MAHISSLFHQIILFYRPFETHLNAILADHQLHRAQWSILYYLEKNDSITLVELAQLQGVEKPTVTRTVTKLEEAGLIKPIATHDKREKRITLTEQGRTLYHQVRIPIDAFEHRLLEGVSEEEQQQMIELLVALREKI</sequence>
<keyword evidence="1" id="KW-0805">Transcription regulation</keyword>
<dbReference type="EMBL" id="JBCEWA010000008">
    <property type="protein sequence ID" value="MEL5988971.1"/>
    <property type="molecule type" value="Genomic_DNA"/>
</dbReference>
<evidence type="ECO:0000256" key="3">
    <source>
        <dbReference type="ARBA" id="ARBA00023163"/>
    </source>
</evidence>
<evidence type="ECO:0000256" key="2">
    <source>
        <dbReference type="ARBA" id="ARBA00023125"/>
    </source>
</evidence>
<dbReference type="InterPro" id="IPR000835">
    <property type="entry name" value="HTH_MarR-typ"/>
</dbReference>
<evidence type="ECO:0000313" key="6">
    <source>
        <dbReference type="Proteomes" id="UP001398420"/>
    </source>
</evidence>
<dbReference type="SMART" id="SM00347">
    <property type="entry name" value="HTH_MARR"/>
    <property type="match status" value="1"/>
</dbReference>
<dbReference type="PROSITE" id="PS50995">
    <property type="entry name" value="HTH_MARR_2"/>
    <property type="match status" value="1"/>
</dbReference>
<protein>
    <submittedName>
        <fullName evidence="5">MarR family transcriptional regulator</fullName>
    </submittedName>
</protein>
<dbReference type="PANTHER" id="PTHR42756:SF1">
    <property type="entry name" value="TRANSCRIPTIONAL REPRESSOR OF EMRAB OPERON"/>
    <property type="match status" value="1"/>
</dbReference>
<dbReference type="Gene3D" id="1.10.10.10">
    <property type="entry name" value="Winged helix-like DNA-binding domain superfamily/Winged helix DNA-binding domain"/>
    <property type="match status" value="1"/>
</dbReference>
<evidence type="ECO:0000259" key="4">
    <source>
        <dbReference type="PROSITE" id="PS50995"/>
    </source>
</evidence>